<dbReference type="PROSITE" id="PS50123">
    <property type="entry name" value="CHER"/>
    <property type="match status" value="1"/>
</dbReference>
<dbReference type="InterPro" id="IPR050903">
    <property type="entry name" value="Bact_Chemotaxis_MeTrfase"/>
</dbReference>
<dbReference type="EMBL" id="FTOR01000003">
    <property type="protein sequence ID" value="SIT08476.1"/>
    <property type="molecule type" value="Genomic_DNA"/>
</dbReference>
<keyword evidence="3" id="KW-1185">Reference proteome</keyword>
<keyword evidence="2" id="KW-0808">Transferase</keyword>
<dbReference type="PRINTS" id="PR00996">
    <property type="entry name" value="CHERMTFRASE"/>
</dbReference>
<dbReference type="Gene3D" id="3.40.50.150">
    <property type="entry name" value="Vaccinia Virus protein VP39"/>
    <property type="match status" value="1"/>
</dbReference>
<evidence type="ECO:0000313" key="2">
    <source>
        <dbReference type="EMBL" id="SIT08476.1"/>
    </source>
</evidence>
<evidence type="ECO:0000259" key="1">
    <source>
        <dbReference type="PROSITE" id="PS50123"/>
    </source>
</evidence>
<dbReference type="InterPro" id="IPR022641">
    <property type="entry name" value="CheR_N"/>
</dbReference>
<dbReference type="InterPro" id="IPR029063">
    <property type="entry name" value="SAM-dependent_MTases_sf"/>
</dbReference>
<dbReference type="Proteomes" id="UP000186917">
    <property type="component" value="Unassembled WGS sequence"/>
</dbReference>
<dbReference type="OrthoDB" id="9816309at2"/>
<gene>
    <name evidence="2" type="ORF">SAMN05421788_103381</name>
</gene>
<sequence>MSAKYEISLDELAGIVELIRLTYGYDFSDYAQASLQRRVLRFMDTARVKTPYDLKYNLTNDKDFFAWFLQTVTVNVTEMFRDPLFYKTLREKVLPKLATYPVIKIWHAGCATGEEVYSMCILLHEAGLLDRTRIYATDINPANIEKAKTGIVPMRYMKDYTANYQQSGGLHDFSTYYTARYENALIAKELRSKIIYSQHNLVSDQVFNEFQLICCRNVLIYFNRDLQNRIYHLFYDSLSPMGYLAIGMKESLLFTDLRGRFETVHASAKIFRRKI</sequence>
<dbReference type="AlphaFoldDB" id="A0A173MK74"/>
<dbReference type="STRING" id="477680.SAMN05421788_103381"/>
<dbReference type="InterPro" id="IPR022642">
    <property type="entry name" value="CheR_C"/>
</dbReference>
<accession>A0A173MK74</accession>
<dbReference type="Pfam" id="PF03705">
    <property type="entry name" value="CheR_N"/>
    <property type="match status" value="1"/>
</dbReference>
<dbReference type="InterPro" id="IPR000780">
    <property type="entry name" value="CheR_MeTrfase"/>
</dbReference>
<dbReference type="SUPFAM" id="SSF47757">
    <property type="entry name" value="Chemotaxis receptor methyltransferase CheR, N-terminal domain"/>
    <property type="match status" value="1"/>
</dbReference>
<dbReference type="PANTHER" id="PTHR24422">
    <property type="entry name" value="CHEMOTAXIS PROTEIN METHYLTRANSFERASE"/>
    <property type="match status" value="1"/>
</dbReference>
<dbReference type="GO" id="GO:0008757">
    <property type="term" value="F:S-adenosylmethionine-dependent methyltransferase activity"/>
    <property type="evidence" value="ECO:0007669"/>
    <property type="project" value="InterPro"/>
</dbReference>
<dbReference type="GO" id="GO:0032259">
    <property type="term" value="P:methylation"/>
    <property type="evidence" value="ECO:0007669"/>
    <property type="project" value="UniProtKB-KW"/>
</dbReference>
<keyword evidence="2" id="KW-0489">Methyltransferase</keyword>
<evidence type="ECO:0000313" key="3">
    <source>
        <dbReference type="Proteomes" id="UP000186917"/>
    </source>
</evidence>
<dbReference type="KEGG" id="fln:FLA_4075"/>
<dbReference type="SMART" id="SM00138">
    <property type="entry name" value="MeTrc"/>
    <property type="match status" value="1"/>
</dbReference>
<protein>
    <submittedName>
        <fullName evidence="2">Chemotaxis protein methyltransferase CheR</fullName>
    </submittedName>
</protein>
<dbReference type="RefSeq" id="WP_076379201.1">
    <property type="nucleotide sequence ID" value="NZ_AP017422.1"/>
</dbReference>
<name>A0A173MK74_9BACT</name>
<feature type="domain" description="CheR-type methyltransferase" evidence="1">
    <location>
        <begin position="1"/>
        <end position="274"/>
    </location>
</feature>
<proteinExistence type="predicted"/>
<reference evidence="3" key="1">
    <citation type="submission" date="2017-01" db="EMBL/GenBank/DDBJ databases">
        <authorList>
            <person name="Varghese N."/>
            <person name="Submissions S."/>
        </authorList>
    </citation>
    <scope>NUCLEOTIDE SEQUENCE [LARGE SCALE GENOMIC DNA]</scope>
    <source>
        <strain evidence="3">DSM 21054</strain>
    </source>
</reference>
<dbReference type="SUPFAM" id="SSF53335">
    <property type="entry name" value="S-adenosyl-L-methionine-dependent methyltransferases"/>
    <property type="match status" value="1"/>
</dbReference>
<dbReference type="Pfam" id="PF01739">
    <property type="entry name" value="CheR"/>
    <property type="match status" value="1"/>
</dbReference>
<dbReference type="PANTHER" id="PTHR24422:SF8">
    <property type="entry name" value="CHEMOTAXIS PROTEIN"/>
    <property type="match status" value="1"/>
</dbReference>
<organism evidence="2 3">
    <name type="scientific">Filimonas lacunae</name>
    <dbReference type="NCBI Taxonomy" id="477680"/>
    <lineage>
        <taxon>Bacteria</taxon>
        <taxon>Pseudomonadati</taxon>
        <taxon>Bacteroidota</taxon>
        <taxon>Chitinophagia</taxon>
        <taxon>Chitinophagales</taxon>
        <taxon>Chitinophagaceae</taxon>
        <taxon>Filimonas</taxon>
    </lineage>
</organism>